<name>A0A3P9B133_9CICH</name>
<accession>A0A3P9B133</accession>
<feature type="coiled-coil region" evidence="6">
    <location>
        <begin position="254"/>
        <end position="319"/>
    </location>
</feature>
<keyword evidence="5" id="KW-0966">Cell projection</keyword>
<evidence type="ECO:0000256" key="2">
    <source>
        <dbReference type="ARBA" id="ARBA00006042"/>
    </source>
</evidence>
<evidence type="ECO:0000256" key="4">
    <source>
        <dbReference type="ARBA" id="ARBA00023069"/>
    </source>
</evidence>
<dbReference type="InterPro" id="IPR035892">
    <property type="entry name" value="C2_domain_sf"/>
</dbReference>
<dbReference type="Gene3D" id="2.60.40.150">
    <property type="entry name" value="C2 domain"/>
    <property type="match status" value="3"/>
</dbReference>
<dbReference type="GO" id="GO:0005856">
    <property type="term" value="C:cytoskeleton"/>
    <property type="evidence" value="ECO:0007669"/>
    <property type="project" value="UniProtKB-ARBA"/>
</dbReference>
<evidence type="ECO:0000256" key="1">
    <source>
        <dbReference type="ARBA" id="ARBA00004138"/>
    </source>
</evidence>
<evidence type="ECO:0000313" key="9">
    <source>
        <dbReference type="Ensembl" id="ENSMZEP00005003655.1"/>
    </source>
</evidence>
<evidence type="ECO:0000256" key="3">
    <source>
        <dbReference type="ARBA" id="ARBA00023054"/>
    </source>
</evidence>
<feature type="region of interest" description="Disordered" evidence="7">
    <location>
        <begin position="84"/>
        <end position="106"/>
    </location>
</feature>
<feature type="domain" description="C2" evidence="8">
    <location>
        <begin position="727"/>
        <end position="851"/>
    </location>
</feature>
<evidence type="ECO:0000313" key="10">
    <source>
        <dbReference type="Proteomes" id="UP000265160"/>
    </source>
</evidence>
<dbReference type="FunFam" id="2.60.40.150:FF:000073">
    <property type="entry name" value="protein fantom isoform X1"/>
    <property type="match status" value="1"/>
</dbReference>
<dbReference type="CDD" id="cd00030">
    <property type="entry name" value="C2"/>
    <property type="match status" value="1"/>
</dbReference>
<feature type="coiled-coil region" evidence="6">
    <location>
        <begin position="354"/>
        <end position="402"/>
    </location>
</feature>
<keyword evidence="10" id="KW-1185">Reference proteome</keyword>
<evidence type="ECO:0000256" key="6">
    <source>
        <dbReference type="SAM" id="Coils"/>
    </source>
</evidence>
<dbReference type="Proteomes" id="UP000265160">
    <property type="component" value="LG7"/>
</dbReference>
<dbReference type="InterPro" id="IPR031139">
    <property type="entry name" value="RPGRIP1_fam"/>
</dbReference>
<keyword evidence="4" id="KW-0969">Cilium</keyword>
<dbReference type="Pfam" id="PF11618">
    <property type="entry name" value="C2-C2_1"/>
    <property type="match status" value="1"/>
</dbReference>
<dbReference type="InterPro" id="IPR041091">
    <property type="entry name" value="RPGRIP1_C"/>
</dbReference>
<comment type="similarity">
    <text evidence="2">Belongs to the RPGRIP1 family.</text>
</comment>
<dbReference type="Pfam" id="PF18111">
    <property type="entry name" value="RPGR1_C"/>
    <property type="match status" value="1"/>
</dbReference>
<dbReference type="Ensembl" id="ENSMZET00005003808.1">
    <property type="protein sequence ID" value="ENSMZEP00005003655.1"/>
    <property type="gene ID" value="ENSMZEG00005002793.1"/>
</dbReference>
<keyword evidence="3 6" id="KW-0175">Coiled coil</keyword>
<feature type="coiled-coil region" evidence="6">
    <location>
        <begin position="169"/>
        <end position="207"/>
    </location>
</feature>
<dbReference type="InterPro" id="IPR021656">
    <property type="entry name" value="C2-C2_1"/>
</dbReference>
<dbReference type="SUPFAM" id="SSF49562">
    <property type="entry name" value="C2 domain (Calcium/lipid-binding domain, CaLB)"/>
    <property type="match status" value="2"/>
</dbReference>
<sequence>MSTLRDETAADVPVKDVTVDLSRLTPHARARLDISRVSREELEDRFLRLQEETLQLKQHSHKRDDLIKKVRDVEMEEMMEELHEKVRPSSLINRQSQRPTPYDRIQPRVNTGLKKFRDDMSSPSLIRPKSEFCGVSRASLPSRSTNCVFSFSLLIDCDAPCLCRRENVIESQRSRMEELEGASELLREELRRKEAEYEERLLQVRQEQSSKLRYDNVTLIKLQKQLAVRSNTVAELEGRYLQLQESQQTLKLSHEAAMAKVDELSADLKNERLKRLELEKQLQSASVSRTRMEQLQERIGELEQDRDLLKDSNEKLLNSAFDVSQQEKWQLQEQRLKLQISQLETALKADLVDKNEILDKVKAERDTNKKLKEANQKLEVQFLQQKQQLEELNEQLKFYTQIQSHVSPFVCNIIVYQTRKSQRSGDLDFLREAEEETGGTSMENAIKELRAAHAETIQELEKTRSLLSTESRISQGYKVEQTHPPTFILTYEQKLERQAQLLDARATKIRKLEAQLRDIAYGTKTYSVKADATAEDEADESGEALHLESGENLLELQIVGVTLSGSALQMLGEAEPATFCTYAFYVFELHATPVVTGHSPKYNFTSKYVVSVDERFLDYLHRGAVRVELHEALGLDWRTLAAGELHLQQLLEQDGKVHGSVALVGSRDEARCFGSLEFWLRLRVPMTETLRLYREKMKAVSFIITRHHSDTRAGGYTHGVHTPEQVKVLTRVVSPQPPPTTGDWNELFITVRRCSGLQPRGSWQPSPYVVYKFFHFPDHPTATVHNRQDPDFHDLRSYSVSMDADLDRYLKSELLQFYVFDYKEEQMDMYLGKAQVPLRTLTHDESLTGESGVCSTLFACRCSFSVQLQRDLLKWGSFSPEEEDDERESDVSEGQLVTGSAASYSDDSEISEEIIEGPYRLWDSPTVSERVRVEIVCLSLRAESRVARDSSVVRLFVEYSFLDLPTEETPLSLPKPPLGRSINYNYSKEQPESRCWQAMLTGPSFPNRIRFTVVSEPPEEEEQERECEDVGVAFLRIPDILEKQRDVTEERLSGQHAPKR</sequence>
<dbReference type="PANTHER" id="PTHR14240">
    <property type="entry name" value="RETINITIS PIGMENTOSA GTPASE REGULATOR-INTERACTING PROTEIN"/>
    <property type="match status" value="1"/>
</dbReference>
<dbReference type="InterPro" id="IPR000008">
    <property type="entry name" value="C2_dom"/>
</dbReference>
<evidence type="ECO:0000256" key="7">
    <source>
        <dbReference type="SAM" id="MobiDB-lite"/>
    </source>
</evidence>
<reference evidence="9 10" key="1">
    <citation type="journal article" date="2014" name="Nature">
        <title>The genomic substrate for adaptive radiation in African cichlid fish.</title>
        <authorList>
            <person name="Brawand D."/>
            <person name="Wagner C.E."/>
            <person name="Li Y.I."/>
            <person name="Malinsky M."/>
            <person name="Keller I."/>
            <person name="Fan S."/>
            <person name="Simakov O."/>
            <person name="Ng A.Y."/>
            <person name="Lim Z.W."/>
            <person name="Bezault E."/>
            <person name="Turner-Maier J."/>
            <person name="Johnson J."/>
            <person name="Alcazar R."/>
            <person name="Noh H.J."/>
            <person name="Russell P."/>
            <person name="Aken B."/>
            <person name="Alfoldi J."/>
            <person name="Amemiya C."/>
            <person name="Azzouzi N."/>
            <person name="Baroiller J.F."/>
            <person name="Barloy-Hubler F."/>
            <person name="Berlin A."/>
            <person name="Bloomquist R."/>
            <person name="Carleton K.L."/>
            <person name="Conte M.A."/>
            <person name="D'Cotta H."/>
            <person name="Eshel O."/>
            <person name="Gaffney L."/>
            <person name="Galibert F."/>
            <person name="Gante H.F."/>
            <person name="Gnerre S."/>
            <person name="Greuter L."/>
            <person name="Guyon R."/>
            <person name="Haddad N.S."/>
            <person name="Haerty W."/>
            <person name="Harris R.M."/>
            <person name="Hofmann H.A."/>
            <person name="Hourlier T."/>
            <person name="Hulata G."/>
            <person name="Jaffe D.B."/>
            <person name="Lara M."/>
            <person name="Lee A.P."/>
            <person name="MacCallum I."/>
            <person name="Mwaiko S."/>
            <person name="Nikaido M."/>
            <person name="Nishihara H."/>
            <person name="Ozouf-Costaz C."/>
            <person name="Penman D.J."/>
            <person name="Przybylski D."/>
            <person name="Rakotomanga M."/>
            <person name="Renn S.C.P."/>
            <person name="Ribeiro F.J."/>
            <person name="Ron M."/>
            <person name="Salzburger W."/>
            <person name="Sanchez-Pulido L."/>
            <person name="Santos M.E."/>
            <person name="Searle S."/>
            <person name="Sharpe T."/>
            <person name="Swofford R."/>
            <person name="Tan F.J."/>
            <person name="Williams L."/>
            <person name="Young S."/>
            <person name="Yin S."/>
            <person name="Okada N."/>
            <person name="Kocher T.D."/>
            <person name="Miska E.A."/>
            <person name="Lander E.S."/>
            <person name="Venkatesh B."/>
            <person name="Fernald R.D."/>
            <person name="Meyer A."/>
            <person name="Ponting C.P."/>
            <person name="Streelman J.T."/>
            <person name="Lindblad-Toh K."/>
            <person name="Seehausen O."/>
            <person name="Di Palma F."/>
        </authorList>
    </citation>
    <scope>NUCLEOTIDE SEQUENCE</scope>
</reference>
<dbReference type="GO" id="GO:0046548">
    <property type="term" value="P:retinal rod cell development"/>
    <property type="evidence" value="ECO:0007669"/>
    <property type="project" value="TreeGrafter"/>
</dbReference>
<feature type="region of interest" description="Disordered" evidence="7">
    <location>
        <begin position="879"/>
        <end position="907"/>
    </location>
</feature>
<feature type="coiled-coil region" evidence="6">
    <location>
        <begin position="32"/>
        <end position="76"/>
    </location>
</feature>
<feature type="compositionally biased region" description="Polar residues" evidence="7">
    <location>
        <begin position="90"/>
        <end position="99"/>
    </location>
</feature>
<comment type="subcellular location">
    <subcellularLocation>
        <location evidence="1">Cell projection</location>
        <location evidence="1">Cilium</location>
    </subcellularLocation>
</comment>
<dbReference type="GO" id="GO:1905515">
    <property type="term" value="P:non-motile cilium assembly"/>
    <property type="evidence" value="ECO:0007669"/>
    <property type="project" value="TreeGrafter"/>
</dbReference>
<dbReference type="GeneTree" id="ENSGT00520000055620"/>
<dbReference type="GO" id="GO:0032391">
    <property type="term" value="C:photoreceptor connecting cilium"/>
    <property type="evidence" value="ECO:0007669"/>
    <property type="project" value="TreeGrafter"/>
</dbReference>
<dbReference type="PANTHER" id="PTHR14240:SF1">
    <property type="entry name" value="PROTEIN FANTOM-RELATED"/>
    <property type="match status" value="1"/>
</dbReference>
<protein>
    <submittedName>
        <fullName evidence="9">RPGRIP1 like</fullName>
    </submittedName>
</protein>
<evidence type="ECO:0000256" key="5">
    <source>
        <dbReference type="ARBA" id="ARBA00023273"/>
    </source>
</evidence>
<proteinExistence type="inferred from homology"/>
<evidence type="ECO:0000259" key="8">
    <source>
        <dbReference type="PROSITE" id="PS50004"/>
    </source>
</evidence>
<reference evidence="9" key="2">
    <citation type="submission" date="2025-08" db="UniProtKB">
        <authorList>
            <consortium name="Ensembl"/>
        </authorList>
    </citation>
    <scope>IDENTIFICATION</scope>
</reference>
<dbReference type="Pfam" id="PF00168">
    <property type="entry name" value="C2"/>
    <property type="match status" value="1"/>
</dbReference>
<organism evidence="9 10">
    <name type="scientific">Maylandia zebra</name>
    <name type="common">zebra mbuna</name>
    <dbReference type="NCBI Taxonomy" id="106582"/>
    <lineage>
        <taxon>Eukaryota</taxon>
        <taxon>Metazoa</taxon>
        <taxon>Chordata</taxon>
        <taxon>Craniata</taxon>
        <taxon>Vertebrata</taxon>
        <taxon>Euteleostomi</taxon>
        <taxon>Actinopterygii</taxon>
        <taxon>Neopterygii</taxon>
        <taxon>Teleostei</taxon>
        <taxon>Neoteleostei</taxon>
        <taxon>Acanthomorphata</taxon>
        <taxon>Ovalentaria</taxon>
        <taxon>Cichlomorphae</taxon>
        <taxon>Cichliformes</taxon>
        <taxon>Cichlidae</taxon>
        <taxon>African cichlids</taxon>
        <taxon>Pseudocrenilabrinae</taxon>
        <taxon>Haplochromini</taxon>
        <taxon>Maylandia</taxon>
        <taxon>Maylandia zebra complex</taxon>
    </lineage>
</organism>
<dbReference type="PROSITE" id="PS50004">
    <property type="entry name" value="C2"/>
    <property type="match status" value="1"/>
</dbReference>
<dbReference type="AlphaFoldDB" id="A0A3P9B133"/>
<dbReference type="STRING" id="106582.ENSMZEP00005003655"/>
<reference evidence="9" key="3">
    <citation type="submission" date="2025-09" db="UniProtKB">
        <authorList>
            <consortium name="Ensembl"/>
        </authorList>
    </citation>
    <scope>IDENTIFICATION</scope>
</reference>